<reference evidence="1 2" key="1">
    <citation type="submission" date="2022-06" db="EMBL/GenBank/DDBJ databases">
        <title>Ideonella sp. NS12-5 Genome sequencing and assembly.</title>
        <authorList>
            <person name="Jung Y."/>
        </authorList>
    </citation>
    <scope>NUCLEOTIDE SEQUENCE [LARGE SCALE GENOMIC DNA]</scope>
    <source>
        <strain evidence="1 2">NS12-5</strain>
    </source>
</reference>
<keyword evidence="2" id="KW-1185">Reference proteome</keyword>
<accession>A0ABT1BST6</accession>
<dbReference type="EMBL" id="JAMXMC010000019">
    <property type="protein sequence ID" value="MCO5979238.1"/>
    <property type="molecule type" value="Genomic_DNA"/>
</dbReference>
<organism evidence="1 2">
    <name type="scientific">Ideonella oryzae</name>
    <dbReference type="NCBI Taxonomy" id="2937441"/>
    <lineage>
        <taxon>Bacteria</taxon>
        <taxon>Pseudomonadati</taxon>
        <taxon>Pseudomonadota</taxon>
        <taxon>Betaproteobacteria</taxon>
        <taxon>Burkholderiales</taxon>
        <taxon>Sphaerotilaceae</taxon>
        <taxon>Ideonella</taxon>
    </lineage>
</organism>
<protein>
    <submittedName>
        <fullName evidence="1">Uncharacterized protein</fullName>
    </submittedName>
</protein>
<dbReference type="RefSeq" id="WP_252772190.1">
    <property type="nucleotide sequence ID" value="NZ_JAMXMC010000019.1"/>
</dbReference>
<name>A0ABT1BST6_9BURK</name>
<proteinExistence type="predicted"/>
<gene>
    <name evidence="1" type="ORF">M0L44_21270</name>
</gene>
<evidence type="ECO:0000313" key="2">
    <source>
        <dbReference type="Proteomes" id="UP001204851"/>
    </source>
</evidence>
<dbReference type="Proteomes" id="UP001204851">
    <property type="component" value="Unassembled WGS sequence"/>
</dbReference>
<comment type="caution">
    <text evidence="1">The sequence shown here is derived from an EMBL/GenBank/DDBJ whole genome shotgun (WGS) entry which is preliminary data.</text>
</comment>
<evidence type="ECO:0000313" key="1">
    <source>
        <dbReference type="EMBL" id="MCO5979238.1"/>
    </source>
</evidence>
<sequence length="135" mass="15488">MATSTILLIAAIVGTIAWAVFFGGKLPVPFGARSCQGRNWRRSFPNASKDEIRQFLSTFTDSFAFQDREKLKLNPNDQLLDIYRALYPHRWQADALEFETLSEDLQSKYGVNFNSAWREGLTLGQLFEHVQQARK</sequence>